<reference evidence="1 2" key="1">
    <citation type="journal article" date="2020" name="Microb. Genom.">
        <title>Genetic diversity of clinical and environmental Mucorales isolates obtained from an investigation of mucormycosis cases among solid organ transplant recipients.</title>
        <authorList>
            <person name="Nguyen M.H."/>
            <person name="Kaul D."/>
            <person name="Muto C."/>
            <person name="Cheng S.J."/>
            <person name="Richter R.A."/>
            <person name="Bruno V.M."/>
            <person name="Liu G."/>
            <person name="Beyhan S."/>
            <person name="Sundermann A.J."/>
            <person name="Mounaud S."/>
            <person name="Pasculle A.W."/>
            <person name="Nierman W.C."/>
            <person name="Driscoll E."/>
            <person name="Cumbie R."/>
            <person name="Clancy C.J."/>
            <person name="Dupont C.L."/>
        </authorList>
    </citation>
    <scope>NUCLEOTIDE SEQUENCE [LARGE SCALE GENOMIC DNA]</scope>
    <source>
        <strain evidence="1 2">GL24</strain>
    </source>
</reference>
<dbReference type="Proteomes" id="UP000740926">
    <property type="component" value="Unassembled WGS sequence"/>
</dbReference>
<keyword evidence="2" id="KW-1185">Reference proteome</keyword>
<evidence type="ECO:0000313" key="1">
    <source>
        <dbReference type="EMBL" id="KAG1530641.1"/>
    </source>
</evidence>
<comment type="caution">
    <text evidence="1">The sequence shown here is derived from an EMBL/GenBank/DDBJ whole genome shotgun (WGS) entry which is preliminary data.</text>
</comment>
<accession>A0A9P6XRC4</accession>
<protein>
    <submittedName>
        <fullName evidence="1">Uncharacterized protein</fullName>
    </submittedName>
</protein>
<name>A0A9P6XRC4_9FUNG</name>
<gene>
    <name evidence="1" type="ORF">G6F50_017182</name>
</gene>
<sequence>MDERVVEQPQRPVLQIAFEIDQDVTAGDQVDLREHAVGRQTVVGKDHVFAQPLVEHHPPVPGGVVVGQRAAAAGAGMVRAEGGPAVQVEDALLRRAQRVRIDVGGIDQRALKQALFGQQDGALERRRY</sequence>
<evidence type="ECO:0000313" key="2">
    <source>
        <dbReference type="Proteomes" id="UP000740926"/>
    </source>
</evidence>
<organism evidence="1 2">
    <name type="scientific">Rhizopus delemar</name>
    <dbReference type="NCBI Taxonomy" id="936053"/>
    <lineage>
        <taxon>Eukaryota</taxon>
        <taxon>Fungi</taxon>
        <taxon>Fungi incertae sedis</taxon>
        <taxon>Mucoromycota</taxon>
        <taxon>Mucoromycotina</taxon>
        <taxon>Mucoromycetes</taxon>
        <taxon>Mucorales</taxon>
        <taxon>Mucorineae</taxon>
        <taxon>Rhizopodaceae</taxon>
        <taxon>Rhizopus</taxon>
    </lineage>
</organism>
<dbReference type="EMBL" id="JAANIU010012113">
    <property type="protein sequence ID" value="KAG1530641.1"/>
    <property type="molecule type" value="Genomic_DNA"/>
</dbReference>
<proteinExistence type="predicted"/>
<dbReference type="AlphaFoldDB" id="A0A9P6XRC4"/>